<dbReference type="InterPro" id="IPR013563">
    <property type="entry name" value="Oligopep_ABC_C"/>
</dbReference>
<evidence type="ECO:0000313" key="6">
    <source>
        <dbReference type="EMBL" id="GGI12195.1"/>
    </source>
</evidence>
<evidence type="ECO:0000256" key="1">
    <source>
        <dbReference type="ARBA" id="ARBA00005417"/>
    </source>
</evidence>
<reference evidence="7" key="1">
    <citation type="journal article" date="2019" name="Int. J. Syst. Evol. Microbiol.">
        <title>The Global Catalogue of Microorganisms (GCM) 10K type strain sequencing project: providing services to taxonomists for standard genome sequencing and annotation.</title>
        <authorList>
            <consortium name="The Broad Institute Genomics Platform"/>
            <consortium name="The Broad Institute Genome Sequencing Center for Infectious Disease"/>
            <person name="Wu L."/>
            <person name="Ma J."/>
        </authorList>
    </citation>
    <scope>NUCLEOTIDE SEQUENCE [LARGE SCALE GENOMIC DNA]</scope>
    <source>
        <strain evidence="7">CGMCC 1.14993</strain>
    </source>
</reference>
<keyword evidence="3" id="KW-0547">Nucleotide-binding</keyword>
<keyword evidence="7" id="KW-1185">Reference proteome</keyword>
<dbReference type="SUPFAM" id="SSF52540">
    <property type="entry name" value="P-loop containing nucleoside triphosphate hydrolases"/>
    <property type="match status" value="1"/>
</dbReference>
<dbReference type="Proteomes" id="UP000626244">
    <property type="component" value="Unassembled WGS sequence"/>
</dbReference>
<dbReference type="GO" id="GO:0055085">
    <property type="term" value="P:transmembrane transport"/>
    <property type="evidence" value="ECO:0007669"/>
    <property type="project" value="UniProtKB-ARBA"/>
</dbReference>
<dbReference type="GO" id="GO:0015833">
    <property type="term" value="P:peptide transport"/>
    <property type="evidence" value="ECO:0007669"/>
    <property type="project" value="InterPro"/>
</dbReference>
<comment type="similarity">
    <text evidence="1">Belongs to the ABC transporter superfamily.</text>
</comment>
<gene>
    <name evidence="6" type="ORF">GCM10007380_11650</name>
</gene>
<feature type="domain" description="ABC transporter" evidence="5">
    <location>
        <begin position="25"/>
        <end position="275"/>
    </location>
</feature>
<dbReference type="OrthoDB" id="9802264at2"/>
<sequence>MVNSFLEKTEKIEVTNLKTDQDILLKVNDIKMHFPIKGGLFGKVQAHVKAVDGVSFDIYKGETFGLVGESGCGKSTTGRILLRLLEATSGSVEFDGIDLFSLNSQELREKRRDMQLIFQDPFSSLNPRLSVGETIARVLKIHGMNDAAAREKRVKELLELVGLSSFHMRRYPHEFSGGQRQRIGIARALALNPKLIVLDEPVSALDVSIQSQVVNLLEELQEEFGLTYLFVSHGLNIVRHISNRVGVMYLGKLVELADSDTLFENPKHPYTKALISANPIPNPRLRDKEKIILEGDVPSPINPPSGCRFHTRCPYVQPKCKEVEPIFTKSGEGQYVACHYPLN</sequence>
<evidence type="ECO:0000313" key="7">
    <source>
        <dbReference type="Proteomes" id="UP000626244"/>
    </source>
</evidence>
<dbReference type="Gene3D" id="3.40.50.300">
    <property type="entry name" value="P-loop containing nucleotide triphosphate hydrolases"/>
    <property type="match status" value="1"/>
</dbReference>
<dbReference type="InterPro" id="IPR050319">
    <property type="entry name" value="ABC_transp_ATP-bind"/>
</dbReference>
<dbReference type="NCBIfam" id="TIGR01727">
    <property type="entry name" value="oligo_HPY"/>
    <property type="match status" value="1"/>
</dbReference>
<dbReference type="FunFam" id="3.40.50.300:FF:000016">
    <property type="entry name" value="Oligopeptide ABC transporter ATP-binding component"/>
    <property type="match status" value="1"/>
</dbReference>
<proteinExistence type="inferred from homology"/>
<name>A0A8J3F0H1_9BACI</name>
<keyword evidence="4 6" id="KW-0067">ATP-binding</keyword>
<dbReference type="PANTHER" id="PTHR43776">
    <property type="entry name" value="TRANSPORT ATP-BINDING PROTEIN"/>
    <property type="match status" value="1"/>
</dbReference>
<dbReference type="PANTHER" id="PTHR43776:SF7">
    <property type="entry name" value="D,D-DIPEPTIDE TRANSPORT ATP-BINDING PROTEIN DDPF-RELATED"/>
    <property type="match status" value="1"/>
</dbReference>
<dbReference type="SMART" id="SM00382">
    <property type="entry name" value="AAA"/>
    <property type="match status" value="1"/>
</dbReference>
<dbReference type="PROSITE" id="PS50893">
    <property type="entry name" value="ABC_TRANSPORTER_2"/>
    <property type="match status" value="1"/>
</dbReference>
<dbReference type="InterPro" id="IPR003593">
    <property type="entry name" value="AAA+_ATPase"/>
</dbReference>
<dbReference type="EMBL" id="BMHB01000001">
    <property type="protein sequence ID" value="GGI12195.1"/>
    <property type="molecule type" value="Genomic_DNA"/>
</dbReference>
<dbReference type="AlphaFoldDB" id="A0A8J3F0H1"/>
<dbReference type="InterPro" id="IPR017871">
    <property type="entry name" value="ABC_transporter-like_CS"/>
</dbReference>
<comment type="caution">
    <text evidence="6">The sequence shown here is derived from an EMBL/GenBank/DDBJ whole genome shotgun (WGS) entry which is preliminary data.</text>
</comment>
<dbReference type="PROSITE" id="PS00211">
    <property type="entry name" value="ABC_TRANSPORTER_1"/>
    <property type="match status" value="1"/>
</dbReference>
<evidence type="ECO:0000256" key="2">
    <source>
        <dbReference type="ARBA" id="ARBA00022448"/>
    </source>
</evidence>
<accession>A0A8J3F0H1</accession>
<evidence type="ECO:0000256" key="4">
    <source>
        <dbReference type="ARBA" id="ARBA00022840"/>
    </source>
</evidence>
<dbReference type="InterPro" id="IPR027417">
    <property type="entry name" value="P-loop_NTPase"/>
</dbReference>
<organism evidence="6 7">
    <name type="scientific">Gottfriedia solisilvae</name>
    <dbReference type="NCBI Taxonomy" id="1516104"/>
    <lineage>
        <taxon>Bacteria</taxon>
        <taxon>Bacillati</taxon>
        <taxon>Bacillota</taxon>
        <taxon>Bacilli</taxon>
        <taxon>Bacillales</taxon>
        <taxon>Bacillaceae</taxon>
        <taxon>Gottfriedia</taxon>
    </lineage>
</organism>
<dbReference type="InterPro" id="IPR003439">
    <property type="entry name" value="ABC_transporter-like_ATP-bd"/>
</dbReference>
<dbReference type="CDD" id="cd03257">
    <property type="entry name" value="ABC_NikE_OppD_transporters"/>
    <property type="match status" value="1"/>
</dbReference>
<evidence type="ECO:0000256" key="3">
    <source>
        <dbReference type="ARBA" id="ARBA00022741"/>
    </source>
</evidence>
<dbReference type="Pfam" id="PF00005">
    <property type="entry name" value="ABC_tran"/>
    <property type="match status" value="1"/>
</dbReference>
<evidence type="ECO:0000259" key="5">
    <source>
        <dbReference type="PROSITE" id="PS50893"/>
    </source>
</evidence>
<dbReference type="Pfam" id="PF08352">
    <property type="entry name" value="oligo_HPY"/>
    <property type="match status" value="1"/>
</dbReference>
<protein>
    <submittedName>
        <fullName evidence="6">ABC transporter ATP-binding protein</fullName>
    </submittedName>
</protein>
<keyword evidence="2" id="KW-0813">Transport</keyword>
<dbReference type="GO" id="GO:0005524">
    <property type="term" value="F:ATP binding"/>
    <property type="evidence" value="ECO:0007669"/>
    <property type="project" value="UniProtKB-KW"/>
</dbReference>
<dbReference type="GO" id="GO:0016887">
    <property type="term" value="F:ATP hydrolysis activity"/>
    <property type="evidence" value="ECO:0007669"/>
    <property type="project" value="InterPro"/>
</dbReference>